<gene>
    <name evidence="3" type="ORF">CDA63_13785</name>
</gene>
<keyword evidence="1" id="KW-1133">Transmembrane helix</keyword>
<evidence type="ECO:0000259" key="2">
    <source>
        <dbReference type="Pfam" id="PF01757"/>
    </source>
</evidence>
<dbReference type="Pfam" id="PF01757">
    <property type="entry name" value="Acyl_transf_3"/>
    <property type="match status" value="1"/>
</dbReference>
<feature type="transmembrane region" description="Helical" evidence="1">
    <location>
        <begin position="143"/>
        <end position="167"/>
    </location>
</feature>
<name>A0A2D0AFR7_9BACT</name>
<keyword evidence="1" id="KW-0472">Membrane</keyword>
<feature type="transmembrane region" description="Helical" evidence="1">
    <location>
        <begin position="318"/>
        <end position="336"/>
    </location>
</feature>
<evidence type="ECO:0000256" key="1">
    <source>
        <dbReference type="SAM" id="Phobius"/>
    </source>
</evidence>
<accession>A0A2D0AFR7</accession>
<dbReference type="InterPro" id="IPR002656">
    <property type="entry name" value="Acyl_transf_3_dom"/>
</dbReference>
<evidence type="ECO:0000313" key="3">
    <source>
        <dbReference type="EMBL" id="OWP62575.1"/>
    </source>
</evidence>
<feature type="transmembrane region" description="Helical" evidence="1">
    <location>
        <begin position="291"/>
        <end position="312"/>
    </location>
</feature>
<feature type="transmembrane region" description="Helical" evidence="1">
    <location>
        <begin position="51"/>
        <end position="70"/>
    </location>
</feature>
<keyword evidence="4" id="KW-1185">Reference proteome</keyword>
<comment type="caution">
    <text evidence="3">The sequence shown here is derived from an EMBL/GenBank/DDBJ whole genome shotgun (WGS) entry which is preliminary data.</text>
</comment>
<feature type="transmembrane region" description="Helical" evidence="1">
    <location>
        <begin position="220"/>
        <end position="238"/>
    </location>
</feature>
<keyword evidence="1" id="KW-0812">Transmembrane</keyword>
<feature type="transmembrane region" description="Helical" evidence="1">
    <location>
        <begin position="101"/>
        <end position="122"/>
    </location>
</feature>
<dbReference type="AlphaFoldDB" id="A0A2D0AFR7"/>
<feature type="transmembrane region" description="Helical" evidence="1">
    <location>
        <begin position="258"/>
        <end position="279"/>
    </location>
</feature>
<feature type="transmembrane region" description="Helical" evidence="1">
    <location>
        <begin position="383"/>
        <end position="403"/>
    </location>
</feature>
<dbReference type="PANTHER" id="PTHR23028">
    <property type="entry name" value="ACETYLTRANSFERASE"/>
    <property type="match status" value="1"/>
</dbReference>
<feature type="transmembrane region" description="Helical" evidence="1">
    <location>
        <begin position="187"/>
        <end position="208"/>
    </location>
</feature>
<proteinExistence type="predicted"/>
<protein>
    <recommendedName>
        <fullName evidence="2">Acyltransferase 3 domain-containing protein</fullName>
    </recommendedName>
</protein>
<dbReference type="InterPro" id="IPR050879">
    <property type="entry name" value="Acyltransferase_3"/>
</dbReference>
<dbReference type="Proteomes" id="UP000197277">
    <property type="component" value="Unassembled WGS sequence"/>
</dbReference>
<sequence length="417" mass="47743">MDHLIFTSIYPFCVSPTINSLESGVNPITKPVVQLAPLQHLTYHELDILHALRGFCAFYVVIFHAKFILWSGGRQYLQMHPRSTWGGIDYLAFGTDMLSSAGYEMVIFFFVLSGFFIRYAQLRKHRKPIAFYINRIVRIYPPFLFASVLAIVCLWCVAQGVPTVLIVNDGRELNTTLAQAWQELNTLNLGGVVRTLGFMRVGNVYIGYNDVYWSLLPEAIFYLAVPLAFWHIRAYYALSMAFHLVGLLWTQHGSLDPFTNFLLTYNFYFAVGAMFYDAVVRTPWLTWTRRVPGWLLMLMMLGLFGVLLVLAVLKLKPISGLVAILLAVLSMSTLLAGKISPKNIVIRILHKVGVFSFSLYLYHFPLLFLCYAGLVYLTGETVFYARYYWLALPLVTLASYLLYRVTERPSINYFRKV</sequence>
<dbReference type="GO" id="GO:0016747">
    <property type="term" value="F:acyltransferase activity, transferring groups other than amino-acyl groups"/>
    <property type="evidence" value="ECO:0007669"/>
    <property type="project" value="InterPro"/>
</dbReference>
<feature type="transmembrane region" description="Helical" evidence="1">
    <location>
        <begin position="357"/>
        <end position="377"/>
    </location>
</feature>
<organism evidence="3 4">
    <name type="scientific">Hymenobacter amundsenii</name>
    <dbReference type="NCBI Taxonomy" id="2006685"/>
    <lineage>
        <taxon>Bacteria</taxon>
        <taxon>Pseudomonadati</taxon>
        <taxon>Bacteroidota</taxon>
        <taxon>Cytophagia</taxon>
        <taxon>Cytophagales</taxon>
        <taxon>Hymenobacteraceae</taxon>
        <taxon>Hymenobacter</taxon>
    </lineage>
</organism>
<dbReference type="EMBL" id="NIRR01000023">
    <property type="protein sequence ID" value="OWP62575.1"/>
    <property type="molecule type" value="Genomic_DNA"/>
</dbReference>
<evidence type="ECO:0000313" key="4">
    <source>
        <dbReference type="Proteomes" id="UP000197277"/>
    </source>
</evidence>
<reference evidence="3 4" key="1">
    <citation type="submission" date="2017-06" db="EMBL/GenBank/DDBJ databases">
        <title>Hymenobacter amundsenii sp. nov. isolated from regoliths in Antarctica.</title>
        <authorList>
            <person name="Sedlacek I."/>
            <person name="Kralova S."/>
            <person name="Pantucek R."/>
            <person name="Svec P."/>
            <person name="Holochova P."/>
            <person name="Stankova E."/>
            <person name="Vrbovska V."/>
            <person name="Busse H.-J."/>
        </authorList>
    </citation>
    <scope>NUCLEOTIDE SEQUENCE [LARGE SCALE GENOMIC DNA]</scope>
    <source>
        <strain evidence="3 4">CCM 8682</strain>
    </source>
</reference>
<feature type="domain" description="Acyltransferase 3" evidence="2">
    <location>
        <begin position="49"/>
        <end position="404"/>
    </location>
</feature>
<dbReference type="OrthoDB" id="9796461at2"/>